<keyword evidence="1" id="KW-1133">Transmembrane helix</keyword>
<sequence>MQIIFIALLGQQYPCEYVNSEVGGEKDCITMDYYTGFSKILLILIACMASSGLISNDLTNNSIHLYLSRPISRTDYLIARFMPIFMLLMLFTAFPNLLVYITVFFESGFELDWLKEHSWLFFNIILQGILYSFTFAIIGLTFSATINREAFAAGGFFLTIYGLLIIVEFANYIVENDIVFILSISHLLEIISYDIHNLDYYVWNREDERVLLDLHS</sequence>
<proteinExistence type="predicted"/>
<dbReference type="GO" id="GO:0005886">
    <property type="term" value="C:plasma membrane"/>
    <property type="evidence" value="ECO:0007669"/>
    <property type="project" value="UniProtKB-SubCell"/>
</dbReference>
<evidence type="ECO:0000256" key="1">
    <source>
        <dbReference type="SAM" id="Phobius"/>
    </source>
</evidence>
<feature type="transmembrane region" description="Helical" evidence="1">
    <location>
        <begin position="117"/>
        <end position="138"/>
    </location>
</feature>
<name>A0A382RMQ7_9ZZZZ</name>
<evidence type="ECO:0000313" key="2">
    <source>
        <dbReference type="EMBL" id="SVC98993.1"/>
    </source>
</evidence>
<dbReference type="AlphaFoldDB" id="A0A382RMQ7"/>
<feature type="transmembrane region" description="Helical" evidence="1">
    <location>
        <begin position="150"/>
        <end position="172"/>
    </location>
</feature>
<feature type="transmembrane region" description="Helical" evidence="1">
    <location>
        <begin position="81"/>
        <end position="105"/>
    </location>
</feature>
<gene>
    <name evidence="2" type="ORF">METZ01_LOCUS351847</name>
</gene>
<dbReference type="EMBL" id="UINC01122894">
    <property type="protein sequence ID" value="SVC98993.1"/>
    <property type="molecule type" value="Genomic_DNA"/>
</dbReference>
<dbReference type="Pfam" id="PF12679">
    <property type="entry name" value="ABC2_membrane_2"/>
    <property type="match status" value="1"/>
</dbReference>
<keyword evidence="1" id="KW-0472">Membrane</keyword>
<protein>
    <recommendedName>
        <fullName evidence="3">ABC-2 type transporter domain-containing protein</fullName>
    </recommendedName>
</protein>
<feature type="transmembrane region" description="Helical" evidence="1">
    <location>
        <begin position="40"/>
        <end position="60"/>
    </location>
</feature>
<organism evidence="2">
    <name type="scientific">marine metagenome</name>
    <dbReference type="NCBI Taxonomy" id="408172"/>
    <lineage>
        <taxon>unclassified sequences</taxon>
        <taxon>metagenomes</taxon>
        <taxon>ecological metagenomes</taxon>
    </lineage>
</organism>
<evidence type="ECO:0008006" key="3">
    <source>
        <dbReference type="Google" id="ProtNLM"/>
    </source>
</evidence>
<dbReference type="GO" id="GO:0140359">
    <property type="term" value="F:ABC-type transporter activity"/>
    <property type="evidence" value="ECO:0007669"/>
    <property type="project" value="InterPro"/>
</dbReference>
<keyword evidence="1" id="KW-0812">Transmembrane</keyword>
<accession>A0A382RMQ7</accession>
<reference evidence="2" key="1">
    <citation type="submission" date="2018-05" db="EMBL/GenBank/DDBJ databases">
        <authorList>
            <person name="Lanie J.A."/>
            <person name="Ng W.-L."/>
            <person name="Kazmierczak K.M."/>
            <person name="Andrzejewski T.M."/>
            <person name="Davidsen T.M."/>
            <person name="Wayne K.J."/>
            <person name="Tettelin H."/>
            <person name="Glass J.I."/>
            <person name="Rusch D."/>
            <person name="Podicherti R."/>
            <person name="Tsui H.-C.T."/>
            <person name="Winkler M.E."/>
        </authorList>
    </citation>
    <scope>NUCLEOTIDE SEQUENCE</scope>
</reference>
<feature type="non-terminal residue" evidence="2">
    <location>
        <position position="216"/>
    </location>
</feature>